<comment type="subcellular location">
    <subcellularLocation>
        <location evidence="1 12">Cell membrane</location>
        <topology evidence="1 12">Multi-pass membrane protein</topology>
    </subcellularLocation>
</comment>
<accession>A0A844FNY2</accession>
<feature type="transmembrane region" description="Helical" evidence="12">
    <location>
        <begin position="217"/>
        <end position="243"/>
    </location>
</feature>
<keyword evidence="9" id="KW-0564">Palmitate</keyword>
<evidence type="ECO:0000313" key="15">
    <source>
        <dbReference type="EMBL" id="MST80321.1"/>
    </source>
</evidence>
<dbReference type="EMBL" id="VUMW01000024">
    <property type="protein sequence ID" value="MST80321.1"/>
    <property type="molecule type" value="Genomic_DNA"/>
</dbReference>
<dbReference type="HAMAP" id="MF_01811">
    <property type="entry name" value="YidC_type2"/>
    <property type="match status" value="1"/>
</dbReference>
<comment type="caution">
    <text evidence="12">Lacks conserved residue(s) required for the propagation of feature annotation.</text>
</comment>
<dbReference type="NCBIfam" id="TIGR03592">
    <property type="entry name" value="yidC_oxa1_cterm"/>
    <property type="match status" value="1"/>
</dbReference>
<dbReference type="Proteomes" id="UP000452141">
    <property type="component" value="Unassembled WGS sequence"/>
</dbReference>
<comment type="caution">
    <text evidence="15">The sequence shown here is derived from an EMBL/GenBank/DDBJ whole genome shotgun (WGS) entry which is preliminary data.</text>
</comment>
<keyword evidence="7 12" id="KW-1133">Transmembrane helix</keyword>
<sequence>MKDILSKKSTKKLLALLALTAVFALMLTGCANQTTQKPTPISHNSSNWWDAWVVYYLSQFVLWIAKVCGGSYGWAIVIFTVIIRVILLPLNAMQINSTKKMQDVQPELKALQEKYSGSDLETKTKLNEETQKLYKEAGVNPYAGCLPMLIQLPVMWALYQAIWRTPELQNGKFLWMDLGKPDPYYVLPILAAGFTFLSSYIMTLSTPKSSQTTMTKAMSYIMAIMVGVWAVVFQSAISLYWVISNLFQVVQTLILQNPFKYKREQEEKAEAERERERKIRKAYKRVGKKRK</sequence>
<dbReference type="InterPro" id="IPR047196">
    <property type="entry name" value="YidC_ALB_C"/>
</dbReference>
<dbReference type="RefSeq" id="WP_008459584.1">
    <property type="nucleotide sequence ID" value="NZ_JAQYBB010000064.1"/>
</dbReference>
<proteinExistence type="inferred from homology"/>
<evidence type="ECO:0000256" key="7">
    <source>
        <dbReference type="ARBA" id="ARBA00022989"/>
    </source>
</evidence>
<dbReference type="PROSITE" id="PS51257">
    <property type="entry name" value="PROKAR_LIPOPROTEIN"/>
    <property type="match status" value="1"/>
</dbReference>
<evidence type="ECO:0000256" key="11">
    <source>
        <dbReference type="ARBA" id="ARBA00023288"/>
    </source>
</evidence>
<keyword evidence="3 12" id="KW-1003">Cell membrane</keyword>
<evidence type="ECO:0000256" key="1">
    <source>
        <dbReference type="ARBA" id="ARBA00004651"/>
    </source>
</evidence>
<feature type="chain" id="PRO_5039545332" description="Membrane protein insertase YidC" evidence="13">
    <location>
        <begin position="32"/>
        <end position="291"/>
    </location>
</feature>
<keyword evidence="5 12" id="KW-0732">Signal</keyword>
<evidence type="ECO:0000259" key="14">
    <source>
        <dbReference type="Pfam" id="PF02096"/>
    </source>
</evidence>
<feature type="domain" description="Membrane insertase YidC/Oxa/ALB C-terminal" evidence="14">
    <location>
        <begin position="72"/>
        <end position="256"/>
    </location>
</feature>
<dbReference type="PRINTS" id="PR00701">
    <property type="entry name" value="60KDINNERMP"/>
</dbReference>
<comment type="similarity">
    <text evidence="12">Belongs to the OXA1/ALB3/YidC family. Type 2 subfamily.</text>
</comment>
<evidence type="ECO:0000256" key="2">
    <source>
        <dbReference type="ARBA" id="ARBA00022448"/>
    </source>
</evidence>
<keyword evidence="2 12" id="KW-0813">Transport</keyword>
<dbReference type="CDD" id="cd20070">
    <property type="entry name" value="5TM_YidC_Alb3"/>
    <property type="match status" value="1"/>
</dbReference>
<reference evidence="15 16" key="1">
    <citation type="submission" date="2019-08" db="EMBL/GenBank/DDBJ databases">
        <title>In-depth cultivation of the pig gut microbiome towards novel bacterial diversity and tailored functional studies.</title>
        <authorList>
            <person name="Wylensek D."/>
            <person name="Hitch T.C.A."/>
            <person name="Clavel T."/>
        </authorList>
    </citation>
    <scope>NUCLEOTIDE SEQUENCE [LARGE SCALE GENOMIC DNA]</scope>
    <source>
        <strain evidence="15 16">WCA-470BD-2E</strain>
    </source>
</reference>
<evidence type="ECO:0000256" key="12">
    <source>
        <dbReference type="HAMAP-Rule" id="MF_01811"/>
    </source>
</evidence>
<gene>
    <name evidence="12" type="primary">yidC</name>
    <name evidence="15" type="ORF">FYJ61_07650</name>
</gene>
<evidence type="ECO:0000313" key="16">
    <source>
        <dbReference type="Proteomes" id="UP000452141"/>
    </source>
</evidence>
<feature type="signal peptide" evidence="13">
    <location>
        <begin position="1"/>
        <end position="31"/>
    </location>
</feature>
<organism evidence="15 16">
    <name type="scientific">Lactobacillus equicursoris</name>
    <dbReference type="NCBI Taxonomy" id="420645"/>
    <lineage>
        <taxon>Bacteria</taxon>
        <taxon>Bacillati</taxon>
        <taxon>Bacillota</taxon>
        <taxon>Bacilli</taxon>
        <taxon>Lactobacillales</taxon>
        <taxon>Lactobacillaceae</taxon>
        <taxon>Lactobacillus</taxon>
    </lineage>
</organism>
<evidence type="ECO:0000256" key="13">
    <source>
        <dbReference type="SAM" id="SignalP"/>
    </source>
</evidence>
<dbReference type="GO" id="GO:0032977">
    <property type="term" value="F:membrane insertase activity"/>
    <property type="evidence" value="ECO:0007669"/>
    <property type="project" value="InterPro"/>
</dbReference>
<dbReference type="GO" id="GO:0015031">
    <property type="term" value="P:protein transport"/>
    <property type="evidence" value="ECO:0007669"/>
    <property type="project" value="UniProtKB-KW"/>
</dbReference>
<keyword evidence="8 12" id="KW-0472">Membrane</keyword>
<evidence type="ECO:0000256" key="9">
    <source>
        <dbReference type="ARBA" id="ARBA00023139"/>
    </source>
</evidence>
<keyword evidence="10 12" id="KW-0143">Chaperone</keyword>
<dbReference type="PANTHER" id="PTHR12428">
    <property type="entry name" value="OXA1"/>
    <property type="match status" value="1"/>
</dbReference>
<dbReference type="AlphaFoldDB" id="A0A844FNY2"/>
<evidence type="ECO:0000256" key="8">
    <source>
        <dbReference type="ARBA" id="ARBA00023136"/>
    </source>
</evidence>
<dbReference type="Pfam" id="PF02096">
    <property type="entry name" value="60KD_IMP"/>
    <property type="match status" value="1"/>
</dbReference>
<protein>
    <recommendedName>
        <fullName evidence="12">Membrane protein insertase YidC</fullName>
    </recommendedName>
    <alternativeName>
        <fullName evidence="12">Foldase YidC</fullName>
    </alternativeName>
    <alternativeName>
        <fullName evidence="12">Membrane integrase YidC</fullName>
    </alternativeName>
    <alternativeName>
        <fullName evidence="12">Membrane protein YidC</fullName>
    </alternativeName>
</protein>
<evidence type="ECO:0000256" key="4">
    <source>
        <dbReference type="ARBA" id="ARBA00022692"/>
    </source>
</evidence>
<feature type="transmembrane region" description="Helical" evidence="12">
    <location>
        <begin position="60"/>
        <end position="87"/>
    </location>
</feature>
<dbReference type="InterPro" id="IPR001708">
    <property type="entry name" value="YidC/ALB3/OXA1/COX18"/>
</dbReference>
<dbReference type="GO" id="GO:0005886">
    <property type="term" value="C:plasma membrane"/>
    <property type="evidence" value="ECO:0007669"/>
    <property type="project" value="UniProtKB-SubCell"/>
</dbReference>
<evidence type="ECO:0000256" key="3">
    <source>
        <dbReference type="ARBA" id="ARBA00022475"/>
    </source>
</evidence>
<keyword evidence="4 12" id="KW-0812">Transmembrane</keyword>
<dbReference type="PANTHER" id="PTHR12428:SF65">
    <property type="entry name" value="CYTOCHROME C OXIDASE ASSEMBLY PROTEIN COX18, MITOCHONDRIAL"/>
    <property type="match status" value="1"/>
</dbReference>
<feature type="transmembrane region" description="Helical" evidence="12">
    <location>
        <begin position="183"/>
        <end position="205"/>
    </location>
</feature>
<evidence type="ECO:0000256" key="10">
    <source>
        <dbReference type="ARBA" id="ARBA00023186"/>
    </source>
</evidence>
<evidence type="ECO:0000256" key="5">
    <source>
        <dbReference type="ARBA" id="ARBA00022729"/>
    </source>
</evidence>
<keyword evidence="11 12" id="KW-0449">Lipoprotein</keyword>
<keyword evidence="6 12" id="KW-0653">Protein transport</keyword>
<dbReference type="InterPro" id="IPR028055">
    <property type="entry name" value="YidC/Oxa/ALB_C"/>
</dbReference>
<evidence type="ECO:0000256" key="6">
    <source>
        <dbReference type="ARBA" id="ARBA00022927"/>
    </source>
</evidence>
<comment type="function">
    <text evidence="12">Required for the insertion and/or proper folding and/or complex formation of integral membrane proteins into the membrane. Involved in integration of membrane proteins that insert both dependently and independently of the Sec translocase complex, as well as at least some lipoproteins.</text>
</comment>
<name>A0A844FNY2_9LACO</name>
<dbReference type="InterPro" id="IPR023060">
    <property type="entry name" value="YidC/YidC1/YidC2_Firmicutes"/>
</dbReference>
<dbReference type="GO" id="GO:0051205">
    <property type="term" value="P:protein insertion into membrane"/>
    <property type="evidence" value="ECO:0007669"/>
    <property type="project" value="TreeGrafter"/>
</dbReference>